<evidence type="ECO:0000256" key="1">
    <source>
        <dbReference type="SAM" id="MobiDB-lite"/>
    </source>
</evidence>
<sequence length="93" mass="9742">MPYGRQITEGARHGRTAQPGEKIQTSGIYNVVKEGDGGSGFEVEGEGEHFPPPRSGKDAHYELVHGATAAAKSRSFSDGANAVPSLVLIPPVL</sequence>
<evidence type="ECO:0000313" key="3">
    <source>
        <dbReference type="Proteomes" id="UP000027466"/>
    </source>
</evidence>
<dbReference type="AlphaFoldDB" id="A0A069PMI4"/>
<feature type="region of interest" description="Disordered" evidence="1">
    <location>
        <begin position="1"/>
        <end position="22"/>
    </location>
</feature>
<gene>
    <name evidence="2" type="ORF">BG61_20590</name>
</gene>
<proteinExistence type="predicted"/>
<protein>
    <submittedName>
        <fullName evidence="2">Uncharacterized protein</fullName>
    </submittedName>
</protein>
<feature type="region of interest" description="Disordered" evidence="1">
    <location>
        <begin position="36"/>
        <end position="57"/>
    </location>
</feature>
<evidence type="ECO:0000313" key="2">
    <source>
        <dbReference type="EMBL" id="KDR41114.1"/>
    </source>
</evidence>
<comment type="caution">
    <text evidence="2">The sequence shown here is derived from an EMBL/GenBank/DDBJ whole genome shotgun (WGS) entry which is preliminary data.</text>
</comment>
<organism evidence="2 3">
    <name type="scientific">Caballeronia glathei</name>
    <dbReference type="NCBI Taxonomy" id="60547"/>
    <lineage>
        <taxon>Bacteria</taxon>
        <taxon>Pseudomonadati</taxon>
        <taxon>Pseudomonadota</taxon>
        <taxon>Betaproteobacteria</taxon>
        <taxon>Burkholderiales</taxon>
        <taxon>Burkholderiaceae</taxon>
        <taxon>Caballeronia</taxon>
    </lineage>
</organism>
<reference evidence="2 3" key="1">
    <citation type="submission" date="2014-03" db="EMBL/GenBank/DDBJ databases">
        <title>Draft Genome Sequences of Four Burkholderia Strains.</title>
        <authorList>
            <person name="Liu X.Y."/>
            <person name="Li C.X."/>
            <person name="Xu J.H."/>
        </authorList>
    </citation>
    <scope>NUCLEOTIDE SEQUENCE [LARGE SCALE GENOMIC DNA]</scope>
    <source>
        <strain evidence="2 3">DSM 50014</strain>
    </source>
</reference>
<accession>A0A069PMI4</accession>
<dbReference type="EMBL" id="JFHC01000031">
    <property type="protein sequence ID" value="KDR41114.1"/>
    <property type="molecule type" value="Genomic_DNA"/>
</dbReference>
<dbReference type="Proteomes" id="UP000027466">
    <property type="component" value="Unassembled WGS sequence"/>
</dbReference>
<name>A0A069PMI4_9BURK</name>
<keyword evidence="3" id="KW-1185">Reference proteome</keyword>
<feature type="compositionally biased region" description="Basic and acidic residues" evidence="1">
    <location>
        <begin position="46"/>
        <end position="57"/>
    </location>
</feature>